<evidence type="ECO:0000259" key="1">
    <source>
        <dbReference type="Pfam" id="PF25181"/>
    </source>
</evidence>
<reference evidence="2" key="1">
    <citation type="journal article" date="2021" name="Proc. Natl. Acad. Sci. U.S.A.">
        <title>A Catalog of Tens of Thousands of Viruses from Human Metagenomes Reveals Hidden Associations with Chronic Diseases.</title>
        <authorList>
            <person name="Tisza M.J."/>
            <person name="Buck C.B."/>
        </authorList>
    </citation>
    <scope>NUCLEOTIDE SEQUENCE</scope>
    <source>
        <strain evidence="2">Ctrub15</strain>
    </source>
</reference>
<dbReference type="Pfam" id="PF25181">
    <property type="entry name" value="Phage_Bbp19"/>
    <property type="match status" value="1"/>
</dbReference>
<proteinExistence type="predicted"/>
<name>A0A8S5LV04_9CAUD</name>
<dbReference type="EMBL" id="BK014743">
    <property type="protein sequence ID" value="DAD73728.1"/>
    <property type="molecule type" value="Genomic_DNA"/>
</dbReference>
<protein>
    <recommendedName>
        <fullName evidence="1">Bbp19-like phage domain-containing protein</fullName>
    </recommendedName>
</protein>
<accession>A0A8S5LV04</accession>
<feature type="domain" description="Bbp19-like phage" evidence="1">
    <location>
        <begin position="35"/>
        <end position="94"/>
    </location>
</feature>
<evidence type="ECO:0000313" key="2">
    <source>
        <dbReference type="EMBL" id="DAD73728.1"/>
    </source>
</evidence>
<organism evidence="2">
    <name type="scientific">Podoviridae sp. ctrub15</name>
    <dbReference type="NCBI Taxonomy" id="2826581"/>
    <lineage>
        <taxon>Viruses</taxon>
        <taxon>Duplodnaviria</taxon>
        <taxon>Heunggongvirae</taxon>
        <taxon>Uroviricota</taxon>
        <taxon>Caudoviricetes</taxon>
    </lineage>
</organism>
<sequence length="103" mass="12092">MKKRDPFDLQALAETREEIEFQREQRMARFRDQVKAAMSTKDGREMIFSILDLCQLQVSSFNTNALSMAFAEGRRSVGLDLQGSLEPDLYLLMLREQHDRRKH</sequence>
<dbReference type="InterPro" id="IPR057447">
    <property type="entry name" value="Bbp19-like_phage"/>
</dbReference>